<dbReference type="PANTHER" id="PTHR38035:SF1">
    <property type="entry name" value="ANCILLARY SECYEG TRANSLOCON SUBUNIT"/>
    <property type="match status" value="1"/>
</dbReference>
<evidence type="ECO:0000256" key="1">
    <source>
        <dbReference type="ARBA" id="ARBA00004167"/>
    </source>
</evidence>
<dbReference type="Proteomes" id="UP000054529">
    <property type="component" value="Unassembled WGS sequence"/>
</dbReference>
<dbReference type="Pfam" id="PF09976">
    <property type="entry name" value="TPR_21"/>
    <property type="match status" value="1"/>
</dbReference>
<evidence type="ECO:0000256" key="2">
    <source>
        <dbReference type="ARBA" id="ARBA00004236"/>
    </source>
</evidence>
<dbReference type="InterPro" id="IPR018704">
    <property type="entry name" value="SecYEG/CpoB_TPR"/>
</dbReference>
<protein>
    <submittedName>
        <fullName evidence="9">Putative 22.2 kDa protein</fullName>
    </submittedName>
</protein>
<dbReference type="GO" id="GO:0005886">
    <property type="term" value="C:plasma membrane"/>
    <property type="evidence" value="ECO:0007669"/>
    <property type="project" value="UniProtKB-SubCell"/>
</dbReference>
<comment type="caution">
    <text evidence="9">The sequence shown here is derived from an EMBL/GenBank/DDBJ whole genome shotgun (WGS) entry which is preliminary data.</text>
</comment>
<keyword evidence="5" id="KW-1133">Transmembrane helix</keyword>
<keyword evidence="4" id="KW-0812">Transmembrane</keyword>
<name>A0A0C1VIW1_9ENTR</name>
<evidence type="ECO:0000313" key="10">
    <source>
        <dbReference type="Proteomes" id="UP000054529"/>
    </source>
</evidence>
<dbReference type="EMBL" id="AWXV01000004">
    <property type="protein sequence ID" value="KIE63730.1"/>
    <property type="molecule type" value="Genomic_DNA"/>
</dbReference>
<reference evidence="9 10" key="1">
    <citation type="journal article" date="2014" name="G3 (Bethesda)">
        <title>Genome sequence of Candidatus Riesia pediculischaeffi, endosymbiont of chimpanzee lice, and genomic comparison of recently acquired endosymbionts from human and chimpanzee lice.</title>
        <authorList>
            <person name="Boyd B.M."/>
            <person name="Allen J.M."/>
            <person name="de Crecy-Lagard V."/>
            <person name="Reed D.L."/>
        </authorList>
    </citation>
    <scope>NUCLEOTIDE SEQUENCE [LARGE SCALE GENOMIC DNA]</scope>
    <source>
        <strain evidence="9 10">PTSU</strain>
    </source>
</reference>
<sequence length="188" mass="22113">MKRNKSLLRVFFSLVVVFFSMWCMTDVVKIVDRSKDSTISTMKKFSRTLMENFERIRAFLFKRKDVGEIFHEITLASDLVKRGNLNRAEEVLSKVVRQFEGDCHLKDLINLRIARIQIALNKVEESMNTLRMIKRESLRCITEELNGDALMKKKSFKKARLSYEESLKFCKIASLKMKIENKISTLFE</sequence>
<dbReference type="GO" id="GO:0044877">
    <property type="term" value="F:protein-containing complex binding"/>
    <property type="evidence" value="ECO:0007669"/>
    <property type="project" value="InterPro"/>
</dbReference>
<evidence type="ECO:0000256" key="5">
    <source>
        <dbReference type="ARBA" id="ARBA00022989"/>
    </source>
</evidence>
<evidence type="ECO:0000256" key="3">
    <source>
        <dbReference type="ARBA" id="ARBA00022475"/>
    </source>
</evidence>
<keyword evidence="7" id="KW-0143">Chaperone</keyword>
<evidence type="ECO:0000259" key="8">
    <source>
        <dbReference type="Pfam" id="PF09976"/>
    </source>
</evidence>
<dbReference type="HOGENOM" id="CLU_1438675_0_0_6"/>
<gene>
    <name evidence="9" type="ORF">P689_122212</name>
</gene>
<dbReference type="RefSeq" id="WP_143323094.1">
    <property type="nucleotide sequence ID" value="NZ_AWXV01000004.1"/>
</dbReference>
<keyword evidence="6" id="KW-0472">Membrane</keyword>
<organism evidence="9 10">
    <name type="scientific">Candidatus Riesia pediculischaeffi PTSU</name>
    <dbReference type="NCBI Taxonomy" id="1401651"/>
    <lineage>
        <taxon>Bacteria</taxon>
        <taxon>Pseudomonadati</taxon>
        <taxon>Pseudomonadota</taxon>
        <taxon>Gammaproteobacteria</taxon>
        <taxon>Enterobacterales</taxon>
        <taxon>Enterobacteriaceae</taxon>
        <taxon>Candidatus Riesia</taxon>
    </lineage>
</organism>
<accession>A0A0C1VIW1</accession>
<comment type="subcellular location">
    <subcellularLocation>
        <location evidence="2">Cell membrane</location>
    </subcellularLocation>
    <subcellularLocation>
        <location evidence="1">Membrane</location>
        <topology evidence="1">Single-pass membrane protein</topology>
    </subcellularLocation>
</comment>
<dbReference type="OrthoDB" id="9789675at2"/>
<evidence type="ECO:0000256" key="7">
    <source>
        <dbReference type="ARBA" id="ARBA00023186"/>
    </source>
</evidence>
<proteinExistence type="predicted"/>
<evidence type="ECO:0000256" key="6">
    <source>
        <dbReference type="ARBA" id="ARBA00023136"/>
    </source>
</evidence>
<evidence type="ECO:0000313" key="9">
    <source>
        <dbReference type="EMBL" id="KIE63730.1"/>
    </source>
</evidence>
<evidence type="ECO:0000256" key="4">
    <source>
        <dbReference type="ARBA" id="ARBA00022692"/>
    </source>
</evidence>
<dbReference type="PANTHER" id="PTHR38035">
    <property type="entry name" value="UPF0070 PROTEIN YFGM"/>
    <property type="match status" value="1"/>
</dbReference>
<feature type="domain" description="Ancillary SecYEG translocon subunit/Cell division coordinator CpoB TPR" evidence="8">
    <location>
        <begin position="71"/>
        <end position="179"/>
    </location>
</feature>
<dbReference type="AlphaFoldDB" id="A0A0C1VIW1"/>
<keyword evidence="3" id="KW-1003">Cell membrane</keyword>
<dbReference type="InterPro" id="IPR026039">
    <property type="entry name" value="YfgM"/>
</dbReference>